<keyword evidence="3 7" id="KW-0732">Signal</keyword>
<evidence type="ECO:0000256" key="2">
    <source>
        <dbReference type="ARBA" id="ARBA00022525"/>
    </source>
</evidence>
<evidence type="ECO:0000256" key="1">
    <source>
        <dbReference type="ARBA" id="ARBA00004613"/>
    </source>
</evidence>
<accession>A0A151MIT1</accession>
<evidence type="ECO:0000256" key="5">
    <source>
        <dbReference type="ARBA" id="ARBA00023157"/>
    </source>
</evidence>
<dbReference type="SMART" id="SM00217">
    <property type="entry name" value="WAP"/>
    <property type="match status" value="1"/>
</dbReference>
<evidence type="ECO:0000313" key="10">
    <source>
        <dbReference type="Proteomes" id="UP000050525"/>
    </source>
</evidence>
<dbReference type="EMBL" id="AKHW03006091">
    <property type="protein sequence ID" value="KYO24383.1"/>
    <property type="molecule type" value="Genomic_DNA"/>
</dbReference>
<dbReference type="GO" id="GO:0005615">
    <property type="term" value="C:extracellular space"/>
    <property type="evidence" value="ECO:0007669"/>
    <property type="project" value="TreeGrafter"/>
</dbReference>
<dbReference type="Pfam" id="PF00095">
    <property type="entry name" value="WAP"/>
    <property type="match status" value="1"/>
</dbReference>
<dbReference type="FunFam" id="4.10.75.10:FF:000001">
    <property type="entry name" value="Anosmin 1"/>
    <property type="match status" value="1"/>
</dbReference>
<dbReference type="PANTHER" id="PTHR19441:SF34">
    <property type="entry name" value="WAP FOUR-DISULFIDE CORE DOMAIN PROTEIN 2"/>
    <property type="match status" value="1"/>
</dbReference>
<dbReference type="Gene3D" id="4.10.75.10">
    <property type="entry name" value="Elafin-like"/>
    <property type="match status" value="1"/>
</dbReference>
<dbReference type="PRINTS" id="PR00003">
    <property type="entry name" value="4DISULPHCORE"/>
</dbReference>
<keyword evidence="10" id="KW-1185">Reference proteome</keyword>
<dbReference type="Proteomes" id="UP000050525">
    <property type="component" value="Unassembled WGS sequence"/>
</dbReference>
<sequence>MPPGSRVPLLLLLLLLGLLALGAQLPPATGQNATTKPGVCPDEAKEAANCTESCQDDGNCNGNLKCCLTACGMACQMPNVQHGLPLHQQLQVLHQRLRQNVLHDAGLLRCCLDLPASAPVKESCSAMPLPARGPRVPSRPLALAAPSARPGHSLKPCARLPIKQPLPQP</sequence>
<feature type="region of interest" description="Disordered" evidence="6">
    <location>
        <begin position="130"/>
        <end position="169"/>
    </location>
</feature>
<comment type="caution">
    <text evidence="9">The sequence shown here is derived from an EMBL/GenBank/DDBJ whole genome shotgun (WGS) entry which is preliminary data.</text>
</comment>
<protein>
    <submittedName>
        <fullName evidence="9">WAP four-disulfide core domain protein 2-like</fullName>
    </submittedName>
</protein>
<dbReference type="GO" id="GO:0004867">
    <property type="term" value="F:serine-type endopeptidase inhibitor activity"/>
    <property type="evidence" value="ECO:0007669"/>
    <property type="project" value="TreeGrafter"/>
</dbReference>
<keyword evidence="2" id="KW-0964">Secreted</keyword>
<dbReference type="eggNOG" id="ENOG502SA8J">
    <property type="taxonomic scope" value="Eukaryota"/>
</dbReference>
<keyword evidence="5" id="KW-1015">Disulfide bond</keyword>
<evidence type="ECO:0000259" key="8">
    <source>
        <dbReference type="PROSITE" id="PS51390"/>
    </source>
</evidence>
<reference evidence="9 10" key="1">
    <citation type="journal article" date="2012" name="Genome Biol.">
        <title>Sequencing three crocodilian genomes to illuminate the evolution of archosaurs and amniotes.</title>
        <authorList>
            <person name="St John J.A."/>
            <person name="Braun E.L."/>
            <person name="Isberg S.R."/>
            <person name="Miles L.G."/>
            <person name="Chong A.Y."/>
            <person name="Gongora J."/>
            <person name="Dalzell P."/>
            <person name="Moran C."/>
            <person name="Bed'hom B."/>
            <person name="Abzhanov A."/>
            <person name="Burgess S.C."/>
            <person name="Cooksey A.M."/>
            <person name="Castoe T.A."/>
            <person name="Crawford N.G."/>
            <person name="Densmore L.D."/>
            <person name="Drew J.C."/>
            <person name="Edwards S.V."/>
            <person name="Faircloth B.C."/>
            <person name="Fujita M.K."/>
            <person name="Greenwold M.J."/>
            <person name="Hoffmann F.G."/>
            <person name="Howard J.M."/>
            <person name="Iguchi T."/>
            <person name="Janes D.E."/>
            <person name="Khan S.Y."/>
            <person name="Kohno S."/>
            <person name="de Koning A.J."/>
            <person name="Lance S.L."/>
            <person name="McCarthy F.M."/>
            <person name="McCormack J.E."/>
            <person name="Merchant M.E."/>
            <person name="Peterson D.G."/>
            <person name="Pollock D.D."/>
            <person name="Pourmand N."/>
            <person name="Raney B.J."/>
            <person name="Roessler K.A."/>
            <person name="Sanford J.R."/>
            <person name="Sawyer R.H."/>
            <person name="Schmidt C.J."/>
            <person name="Triplett E.W."/>
            <person name="Tuberville T.D."/>
            <person name="Venegas-Anaya M."/>
            <person name="Howard J.T."/>
            <person name="Jarvis E.D."/>
            <person name="Guillette L.J.Jr."/>
            <person name="Glenn T.C."/>
            <person name="Green R.E."/>
            <person name="Ray D.A."/>
        </authorList>
    </citation>
    <scope>NUCLEOTIDE SEQUENCE [LARGE SCALE GENOMIC DNA]</scope>
    <source>
        <strain evidence="9">KSC_2009_1</strain>
    </source>
</reference>
<feature type="compositionally biased region" description="Low complexity" evidence="6">
    <location>
        <begin position="138"/>
        <end position="150"/>
    </location>
</feature>
<keyword evidence="4" id="KW-0677">Repeat</keyword>
<proteinExistence type="predicted"/>
<evidence type="ECO:0000256" key="4">
    <source>
        <dbReference type="ARBA" id="ARBA00022737"/>
    </source>
</evidence>
<comment type="subcellular location">
    <subcellularLocation>
        <location evidence="1">Secreted</location>
    </subcellularLocation>
</comment>
<dbReference type="InterPro" id="IPR050514">
    <property type="entry name" value="WAP_four-disulfide_core"/>
</dbReference>
<dbReference type="AlphaFoldDB" id="A0A151MIT1"/>
<dbReference type="InterPro" id="IPR008197">
    <property type="entry name" value="WAP_dom"/>
</dbReference>
<dbReference type="GO" id="GO:0045087">
    <property type="term" value="P:innate immune response"/>
    <property type="evidence" value="ECO:0007669"/>
    <property type="project" value="TreeGrafter"/>
</dbReference>
<dbReference type="PROSITE" id="PS51390">
    <property type="entry name" value="WAP"/>
    <property type="match status" value="1"/>
</dbReference>
<evidence type="ECO:0000313" key="9">
    <source>
        <dbReference type="EMBL" id="KYO24383.1"/>
    </source>
</evidence>
<evidence type="ECO:0000256" key="7">
    <source>
        <dbReference type="SAM" id="SignalP"/>
    </source>
</evidence>
<evidence type="ECO:0000256" key="3">
    <source>
        <dbReference type="ARBA" id="ARBA00022729"/>
    </source>
</evidence>
<feature type="chain" id="PRO_5007585173" evidence="7">
    <location>
        <begin position="31"/>
        <end position="169"/>
    </location>
</feature>
<gene>
    <name evidence="9" type="ORF">Y1Q_0008900</name>
</gene>
<organism evidence="9 10">
    <name type="scientific">Alligator mississippiensis</name>
    <name type="common">American alligator</name>
    <dbReference type="NCBI Taxonomy" id="8496"/>
    <lineage>
        <taxon>Eukaryota</taxon>
        <taxon>Metazoa</taxon>
        <taxon>Chordata</taxon>
        <taxon>Craniata</taxon>
        <taxon>Vertebrata</taxon>
        <taxon>Euteleostomi</taxon>
        <taxon>Archelosauria</taxon>
        <taxon>Archosauria</taxon>
        <taxon>Crocodylia</taxon>
        <taxon>Alligatoridae</taxon>
        <taxon>Alligatorinae</taxon>
        <taxon>Alligator</taxon>
    </lineage>
</organism>
<dbReference type="SUPFAM" id="SSF57256">
    <property type="entry name" value="Elafin-like"/>
    <property type="match status" value="1"/>
</dbReference>
<dbReference type="GO" id="GO:0019731">
    <property type="term" value="P:antibacterial humoral response"/>
    <property type="evidence" value="ECO:0007669"/>
    <property type="project" value="TreeGrafter"/>
</dbReference>
<feature type="signal peptide" evidence="7">
    <location>
        <begin position="1"/>
        <end position="30"/>
    </location>
</feature>
<dbReference type="PANTHER" id="PTHR19441">
    <property type="entry name" value="WHEY ACDIC PROTEIN WAP"/>
    <property type="match status" value="1"/>
</dbReference>
<name>A0A151MIT1_ALLMI</name>
<feature type="domain" description="WAP" evidence="8">
    <location>
        <begin position="33"/>
        <end position="79"/>
    </location>
</feature>
<dbReference type="InterPro" id="IPR036645">
    <property type="entry name" value="Elafin-like_sf"/>
</dbReference>
<evidence type="ECO:0000256" key="6">
    <source>
        <dbReference type="SAM" id="MobiDB-lite"/>
    </source>
</evidence>